<evidence type="ECO:0000313" key="8">
    <source>
        <dbReference type="Proteomes" id="UP001152799"/>
    </source>
</evidence>
<evidence type="ECO:0000256" key="5">
    <source>
        <dbReference type="ARBA" id="ARBA00023134"/>
    </source>
</evidence>
<dbReference type="InterPro" id="IPR027417">
    <property type="entry name" value="P-loop_NTPase"/>
</dbReference>
<evidence type="ECO:0000259" key="6">
    <source>
        <dbReference type="PROSITE" id="PS51709"/>
    </source>
</evidence>
<dbReference type="GO" id="GO:0030488">
    <property type="term" value="P:tRNA methylation"/>
    <property type="evidence" value="ECO:0007669"/>
    <property type="project" value="TreeGrafter"/>
</dbReference>
<dbReference type="GO" id="GO:0005739">
    <property type="term" value="C:mitochondrion"/>
    <property type="evidence" value="ECO:0007669"/>
    <property type="project" value="UniProtKB-SubCell"/>
</dbReference>
<dbReference type="InterPro" id="IPR004520">
    <property type="entry name" value="GTPase_MnmE"/>
</dbReference>
<dbReference type="AlphaFoldDB" id="A0A9N9MG44"/>
<dbReference type="PANTHER" id="PTHR42714">
    <property type="entry name" value="TRNA MODIFICATION GTPASE GTPBP3"/>
    <property type="match status" value="1"/>
</dbReference>
<dbReference type="NCBIfam" id="TIGR00231">
    <property type="entry name" value="small_GTP"/>
    <property type="match status" value="1"/>
</dbReference>
<dbReference type="InterPro" id="IPR027368">
    <property type="entry name" value="MnmE_dom2"/>
</dbReference>
<dbReference type="FunFam" id="3.30.1360.120:FF:000007">
    <property type="entry name" value="tRNA modification GTPase GTPBP3, mitochondrial"/>
    <property type="match status" value="1"/>
</dbReference>
<dbReference type="CDD" id="cd04164">
    <property type="entry name" value="trmE"/>
    <property type="match status" value="1"/>
</dbReference>
<feature type="domain" description="TrmE-type G" evidence="6">
    <location>
        <begin position="235"/>
        <end position="421"/>
    </location>
</feature>
<organism evidence="7 8">
    <name type="scientific">Ceutorhynchus assimilis</name>
    <name type="common">cabbage seed weevil</name>
    <dbReference type="NCBI Taxonomy" id="467358"/>
    <lineage>
        <taxon>Eukaryota</taxon>
        <taxon>Metazoa</taxon>
        <taxon>Ecdysozoa</taxon>
        <taxon>Arthropoda</taxon>
        <taxon>Hexapoda</taxon>
        <taxon>Insecta</taxon>
        <taxon>Pterygota</taxon>
        <taxon>Neoptera</taxon>
        <taxon>Endopterygota</taxon>
        <taxon>Coleoptera</taxon>
        <taxon>Polyphaga</taxon>
        <taxon>Cucujiformia</taxon>
        <taxon>Curculionidae</taxon>
        <taxon>Ceutorhynchinae</taxon>
        <taxon>Ceutorhynchus</taxon>
    </lineage>
</organism>
<evidence type="ECO:0000256" key="4">
    <source>
        <dbReference type="ARBA" id="ARBA00022741"/>
    </source>
</evidence>
<keyword evidence="5" id="KW-0342">GTP-binding</keyword>
<dbReference type="OrthoDB" id="188276at2759"/>
<dbReference type="InterPro" id="IPR025867">
    <property type="entry name" value="MnmE_helical"/>
</dbReference>
<dbReference type="GO" id="GO:0002098">
    <property type="term" value="P:tRNA wobble uridine modification"/>
    <property type="evidence" value="ECO:0007669"/>
    <property type="project" value="TreeGrafter"/>
</dbReference>
<dbReference type="Gene3D" id="1.20.120.430">
    <property type="entry name" value="tRNA modification GTPase MnmE domain 2"/>
    <property type="match status" value="1"/>
</dbReference>
<dbReference type="InterPro" id="IPR018948">
    <property type="entry name" value="GTP-bd_TrmE_N"/>
</dbReference>
<evidence type="ECO:0000256" key="1">
    <source>
        <dbReference type="ARBA" id="ARBA00004173"/>
    </source>
</evidence>
<dbReference type="SUPFAM" id="SSF52540">
    <property type="entry name" value="P-loop containing nucleoside triphosphate hydrolases"/>
    <property type="match status" value="1"/>
</dbReference>
<comment type="similarity">
    <text evidence="2">Belongs to the TRAFAC class TrmE-Era-EngA-EngB-Septin-like GTPase superfamily. TrmE GTPase family.</text>
</comment>
<dbReference type="GO" id="GO:0003924">
    <property type="term" value="F:GTPase activity"/>
    <property type="evidence" value="ECO:0007669"/>
    <property type="project" value="InterPro"/>
</dbReference>
<dbReference type="InterPro" id="IPR006073">
    <property type="entry name" value="GTP-bd"/>
</dbReference>
<evidence type="ECO:0000256" key="2">
    <source>
        <dbReference type="ARBA" id="ARBA00011043"/>
    </source>
</evidence>
<keyword evidence="3" id="KW-0819">tRNA processing</keyword>
<dbReference type="HAMAP" id="MF_00379">
    <property type="entry name" value="GTPase_MnmE"/>
    <property type="match status" value="1"/>
</dbReference>
<evidence type="ECO:0000256" key="3">
    <source>
        <dbReference type="ARBA" id="ARBA00022694"/>
    </source>
</evidence>
<evidence type="ECO:0000313" key="7">
    <source>
        <dbReference type="EMBL" id="CAG9759581.1"/>
    </source>
</evidence>
<accession>A0A9N9MG44</accession>
<dbReference type="InterPro" id="IPR031168">
    <property type="entry name" value="G_TrmE"/>
</dbReference>
<gene>
    <name evidence="7" type="ORF">CEUTPL_LOCUS328</name>
</gene>
<dbReference type="Gene3D" id="3.40.50.300">
    <property type="entry name" value="P-loop containing nucleotide triphosphate hydrolases"/>
    <property type="match status" value="1"/>
</dbReference>
<dbReference type="InterPro" id="IPR005225">
    <property type="entry name" value="Small_GTP-bd"/>
</dbReference>
<dbReference type="PANTHER" id="PTHR42714:SF2">
    <property type="entry name" value="TRNA MODIFICATION GTPASE GTPBP3, MITOCHONDRIAL"/>
    <property type="match status" value="1"/>
</dbReference>
<dbReference type="Pfam" id="PF10396">
    <property type="entry name" value="TrmE_N"/>
    <property type="match status" value="1"/>
</dbReference>
<dbReference type="EMBL" id="OU892277">
    <property type="protein sequence ID" value="CAG9759581.1"/>
    <property type="molecule type" value="Genomic_DNA"/>
</dbReference>
<proteinExistence type="inferred from homology"/>
<dbReference type="CDD" id="cd14858">
    <property type="entry name" value="TrmE_N"/>
    <property type="match status" value="1"/>
</dbReference>
<dbReference type="Pfam" id="PF12631">
    <property type="entry name" value="MnmE_helical"/>
    <property type="match status" value="1"/>
</dbReference>
<name>A0A9N9MG44_9CUCU</name>
<protein>
    <recommendedName>
        <fullName evidence="6">TrmE-type G domain-containing protein</fullName>
    </recommendedName>
</protein>
<sequence length="503" mass="56189">MFYSLLKVLSFNITIVRQKSTVFALSSGSGKCGVAVIRVTGTEAGAAIKKLTNLQELPQPRTAILRSIKHPISNEVLDKGLVLWFPGPKSFTGEDSCEFHVHGGLAVVNQVLDALGNLHNLKVAEPGEFTRRAFLNGKLDLTEVEGLADLLKAETEAQRKQAFLQSHGSLSNLYEKWKQKLKHSVANIEAHIDFEETETLEYGLVEGVRENIHILCQEIERHLKDGRKGELLRNGVRTVILGEPNVGKSSLLNALCQRPASIVTPISGTTRDVIEVTLNIGGYPLILSDTAGLRNTSQDIIELEGISRAKDMYRKADLVILVIDFLNYLNWHDKCNSINNVKEYIQVYIKELGLSDLIQTDECDLKDWKNMFSKSCVVVLNKTDLDTKNLCGNMDNEVVKLSCKSEDGIPELVDVLAQHLKVLCGDPSHEYPSMNQARHREQVQKCRNNLLLFLQEANNKETGDLVIMAEYLRKALRNLGRLIGTVTSEEILDVIFRDFCIGK</sequence>
<dbReference type="Proteomes" id="UP001152799">
    <property type="component" value="Chromosome 1"/>
</dbReference>
<dbReference type="NCBIfam" id="NF003661">
    <property type="entry name" value="PRK05291.1-3"/>
    <property type="match status" value="1"/>
</dbReference>
<keyword evidence="4" id="KW-0547">Nucleotide-binding</keyword>
<reference evidence="7" key="1">
    <citation type="submission" date="2022-01" db="EMBL/GenBank/DDBJ databases">
        <authorList>
            <person name="King R."/>
        </authorList>
    </citation>
    <scope>NUCLEOTIDE SEQUENCE</scope>
</reference>
<dbReference type="GO" id="GO:0005525">
    <property type="term" value="F:GTP binding"/>
    <property type="evidence" value="ECO:0007669"/>
    <property type="project" value="UniProtKB-KW"/>
</dbReference>
<dbReference type="PROSITE" id="PS51709">
    <property type="entry name" value="G_TRME"/>
    <property type="match status" value="1"/>
</dbReference>
<dbReference type="Gene3D" id="3.30.1360.120">
    <property type="entry name" value="Probable tRNA modification gtpase trme, domain 1"/>
    <property type="match status" value="1"/>
</dbReference>
<keyword evidence="8" id="KW-1185">Reference proteome</keyword>
<dbReference type="InterPro" id="IPR027266">
    <property type="entry name" value="TrmE/GcvT-like"/>
</dbReference>
<dbReference type="Pfam" id="PF01926">
    <property type="entry name" value="MMR_HSR1"/>
    <property type="match status" value="1"/>
</dbReference>
<comment type="subcellular location">
    <subcellularLocation>
        <location evidence="1">Mitochondrion</location>
    </subcellularLocation>
</comment>